<dbReference type="InterPro" id="IPR019080">
    <property type="entry name" value="YqaJ_viral_recombinase"/>
</dbReference>
<dbReference type="InterPro" id="IPR017482">
    <property type="entry name" value="Lambda-type_endonuclease"/>
</dbReference>
<proteinExistence type="predicted"/>
<dbReference type="InterPro" id="IPR011604">
    <property type="entry name" value="PDDEXK-like_dom_sf"/>
</dbReference>
<evidence type="ECO:0000259" key="1">
    <source>
        <dbReference type="Pfam" id="PF09588"/>
    </source>
</evidence>
<dbReference type="PANTHER" id="PTHR46609">
    <property type="entry name" value="EXONUCLEASE, PHAGE-TYPE/RECB, C-TERMINAL DOMAIN-CONTAINING PROTEIN"/>
    <property type="match status" value="1"/>
</dbReference>
<dbReference type="Gene3D" id="3.90.320.10">
    <property type="match status" value="1"/>
</dbReference>
<dbReference type="SUPFAM" id="SSF52980">
    <property type="entry name" value="Restriction endonuclease-like"/>
    <property type="match status" value="1"/>
</dbReference>
<feature type="domain" description="YqaJ viral recombinase" evidence="1">
    <location>
        <begin position="30"/>
        <end position="174"/>
    </location>
</feature>
<evidence type="ECO:0000313" key="2">
    <source>
        <dbReference type="EMBL" id="ANA86412.1"/>
    </source>
</evidence>
<dbReference type="NCBIfam" id="TIGR03033">
    <property type="entry name" value="phage_rel_nuc"/>
    <property type="match status" value="1"/>
</dbReference>
<dbReference type="InterPro" id="IPR051703">
    <property type="entry name" value="NF-kappa-B_Signaling_Reg"/>
</dbReference>
<keyword evidence="2" id="KW-0540">Nuclease</keyword>
<dbReference type="Proteomes" id="UP000204609">
    <property type="component" value="Segment"/>
</dbReference>
<evidence type="ECO:0000313" key="3">
    <source>
        <dbReference type="Proteomes" id="UP000204609"/>
    </source>
</evidence>
<dbReference type="OrthoDB" id="8884at10239"/>
<dbReference type="GO" id="GO:0004527">
    <property type="term" value="F:exonuclease activity"/>
    <property type="evidence" value="ECO:0007669"/>
    <property type="project" value="UniProtKB-KW"/>
</dbReference>
<accession>A0A160DEY0</accession>
<dbReference type="EMBL" id="KU998245">
    <property type="protein sequence ID" value="ANA86412.1"/>
    <property type="molecule type" value="Genomic_DNA"/>
</dbReference>
<dbReference type="InterPro" id="IPR011335">
    <property type="entry name" value="Restrct_endonuc-II-like"/>
</dbReference>
<keyword evidence="3" id="KW-1185">Reference proteome</keyword>
<reference evidence="3" key="1">
    <citation type="submission" date="2016-03" db="EMBL/GenBank/DDBJ databases">
        <authorList>
            <person name="Ploux O."/>
        </authorList>
    </citation>
    <scope>NUCLEOTIDE SEQUENCE [LARGE SCALE GENOMIC DNA]</scope>
</reference>
<dbReference type="Pfam" id="PF09588">
    <property type="entry name" value="YqaJ"/>
    <property type="match status" value="1"/>
</dbReference>
<protein>
    <submittedName>
        <fullName evidence="2">Exonuclease</fullName>
    </submittedName>
</protein>
<organism evidence="2 3">
    <name type="scientific">Gordonia phage OneUp</name>
    <dbReference type="NCBI Taxonomy" id="1838074"/>
    <lineage>
        <taxon>Viruses</taxon>
        <taxon>Duplodnaviria</taxon>
        <taxon>Heunggongvirae</taxon>
        <taxon>Uroviricota</taxon>
        <taxon>Caudoviricetes</taxon>
        <taxon>Oneupvirus</taxon>
        <taxon>Oneupvirus oneup</taxon>
    </lineage>
</organism>
<dbReference type="GeneID" id="28800537"/>
<name>A0A160DEY0_9CAUD</name>
<dbReference type="KEGG" id="vg:28800537"/>
<dbReference type="RefSeq" id="YP_009274494.1">
    <property type="nucleotide sequence ID" value="NC_030917.1"/>
</dbReference>
<dbReference type="PANTHER" id="PTHR46609:SF6">
    <property type="entry name" value="EXONUCLEASE, PHAGE-TYPE_RECB, C-TERMINAL DOMAIN-CONTAINING PROTEIN-RELATED"/>
    <property type="match status" value="1"/>
</dbReference>
<gene>
    <name evidence="2" type="primary">78</name>
    <name evidence="2" type="ORF">PBI_ONEUP_78</name>
</gene>
<keyword evidence="2" id="KW-0269">Exonuclease</keyword>
<keyword evidence="2" id="KW-0378">Hydrolase</keyword>
<sequence length="345" mass="38990">MTTPYDLLETGAIINGRAQVIGKFANGSPEWHAARRGHVGGSEISAIVGLSPFESRFSLWHRKKGELEDVEETPAMEWGTRLEPVVYDKYAEGLEEGEFITTGHTFRCLIPGRGWINANPDGIVWAQTETGEWYIRRILEIKTSARGEGYGENGSDGIPIYYRCQVLFYMYCLGVKQAELAALISGVDYRTYKVNYSTEDVEFLMNAGDKFMHDLNNNVLPDISKDSTTYEAVRQINPELDPDLEVVIPTALGEYYRSIEEAYREIKDLRYGVHADILDHVGSARLIKLEDGEVLARRQMPGRGDKPYLRYVPPKKAEQVSVTDAYEKEQDRQERLAAMYAPASV</sequence>